<dbReference type="AlphaFoldDB" id="A0A843TUH1"/>
<evidence type="ECO:0000313" key="1">
    <source>
        <dbReference type="EMBL" id="MQL73567.1"/>
    </source>
</evidence>
<dbReference type="InterPro" id="IPR027902">
    <property type="entry name" value="DUF4487"/>
</dbReference>
<dbReference type="PANTHER" id="PTHR36702:SF1">
    <property type="entry name" value="HOLLIDAY JUNCTION RESOLVASE"/>
    <property type="match status" value="1"/>
</dbReference>
<organism evidence="1 2">
    <name type="scientific">Colocasia esculenta</name>
    <name type="common">Wild taro</name>
    <name type="synonym">Arum esculentum</name>
    <dbReference type="NCBI Taxonomy" id="4460"/>
    <lineage>
        <taxon>Eukaryota</taxon>
        <taxon>Viridiplantae</taxon>
        <taxon>Streptophyta</taxon>
        <taxon>Embryophyta</taxon>
        <taxon>Tracheophyta</taxon>
        <taxon>Spermatophyta</taxon>
        <taxon>Magnoliopsida</taxon>
        <taxon>Liliopsida</taxon>
        <taxon>Araceae</taxon>
        <taxon>Aroideae</taxon>
        <taxon>Colocasieae</taxon>
        <taxon>Colocasia</taxon>
    </lineage>
</organism>
<name>A0A843TUH1_COLES</name>
<sequence length="891" mass="98461">MHPFDQTHSRPCSLPLGWSTHHAAQAPDTTIRQRSDISKIQLVASEVVKVVQVVLDATIRLCRKYFQAIKWDTSEVNLEANRNLQDGLSVDFASHVTTVTACAIRNLYDLGILAAAGGGSMVTILNVSWKGVVSLLQCGKNVLADKVNIGDILLTLISLANESLKCAAETWLLSCKGELALSEAKRTYLPIKFYLINAVRISSEHPCQAMNLSGEISKCLLLVTSFGVLFSKEVNMRAASEALADVVEPTSHLLLHAILNSADIQLRSKLQILDSLFTDQNASSTLHSDDVDSSTSQTTSFDGPLAVDDDGLPRAAILMLGRVMIFLNLLKSSSTLNDEVTFAVSKKLGYLLNCLTNEDVYSLILGLHVPVLCGSVPNSGIAWEPLLTSVLHALKTFMIVASSSSTVWKEVEDFLVQNLFHSHCFCMDIVVEMWCFFMRHAEIEAMNDILDKFCSLLKVMSSSQRALKPLSSLRTMARSVCSILAHAMQPTIDHVFCSMFNDDTSYASSITCTALMMEGFPLSSLSDSLRKLSAQKITMAFHGYIATGDKKLNYLISPVTDSSIVLGLPVHCLSSALHNLQIMDCDINDDMNMSQVFSFAAHIIEEYKNASQNLKDHYGVLLGATLDIIASMKQFYVSSEIRDVVLELHALFTANSSTTDTLLYQCKPMLASFLAGLRHMNLVESDEDTLCLAVSELYHMLFRERHWAFIHLALVAFRCFAAQTSCGELWRLVPDDAALSYDTDTGNEPNEERFMSQMMVFLQKEVALGSTNPCKDQLHNLVKEGALLRRKFMSSNAVPDVSMGEMQIAGEDQAMNKKKRKLPEEISAGILMLQNGLKFLKDGLSTSDSIHLKEEFSTHISCLEDVILHLNDKMPHCGDMFTAIKDGLTFF</sequence>
<accession>A0A843TUH1</accession>
<comment type="caution">
    <text evidence="1">The sequence shown here is derived from an EMBL/GenBank/DDBJ whole genome shotgun (WGS) entry which is preliminary data.</text>
</comment>
<protein>
    <submittedName>
        <fullName evidence="1">Uncharacterized protein</fullName>
    </submittedName>
</protein>
<dbReference type="OrthoDB" id="1925340at2759"/>
<gene>
    <name evidence="1" type="ORF">Taro_005901</name>
</gene>
<keyword evidence="2" id="KW-1185">Reference proteome</keyword>
<dbReference type="PANTHER" id="PTHR36702">
    <property type="entry name" value="HOLLIDAY JUNCTION RESOLVASE"/>
    <property type="match status" value="1"/>
</dbReference>
<reference evidence="1" key="1">
    <citation type="submission" date="2017-07" db="EMBL/GenBank/DDBJ databases">
        <title>Taro Niue Genome Assembly and Annotation.</title>
        <authorList>
            <person name="Atibalentja N."/>
            <person name="Keating K."/>
            <person name="Fields C.J."/>
        </authorList>
    </citation>
    <scope>NUCLEOTIDE SEQUENCE</scope>
    <source>
        <strain evidence="1">Niue_2</strain>
        <tissue evidence="1">Leaf</tissue>
    </source>
</reference>
<dbReference type="Proteomes" id="UP000652761">
    <property type="component" value="Unassembled WGS sequence"/>
</dbReference>
<evidence type="ECO:0000313" key="2">
    <source>
        <dbReference type="Proteomes" id="UP000652761"/>
    </source>
</evidence>
<proteinExistence type="predicted"/>
<dbReference type="Pfam" id="PF14868">
    <property type="entry name" value="DUF4487"/>
    <property type="match status" value="1"/>
</dbReference>
<dbReference type="EMBL" id="NMUH01000172">
    <property type="protein sequence ID" value="MQL73567.1"/>
    <property type="molecule type" value="Genomic_DNA"/>
</dbReference>